<dbReference type="InterPro" id="IPR013149">
    <property type="entry name" value="ADH-like_C"/>
</dbReference>
<evidence type="ECO:0000313" key="2">
    <source>
        <dbReference type="EMBL" id="KAJ3113110.1"/>
    </source>
</evidence>
<dbReference type="Pfam" id="PF08240">
    <property type="entry name" value="ADH_N"/>
    <property type="match status" value="1"/>
</dbReference>
<dbReference type="Gene3D" id="3.90.180.10">
    <property type="entry name" value="Medium-chain alcohol dehydrogenases, catalytic domain"/>
    <property type="match status" value="1"/>
</dbReference>
<dbReference type="InterPro" id="IPR013154">
    <property type="entry name" value="ADH-like_N"/>
</dbReference>
<comment type="caution">
    <text evidence="2">The sequence shown here is derived from an EMBL/GenBank/DDBJ whole genome shotgun (WGS) entry which is preliminary data.</text>
</comment>
<dbReference type="InterPro" id="IPR011032">
    <property type="entry name" value="GroES-like_sf"/>
</dbReference>
<dbReference type="SUPFAM" id="SSF51735">
    <property type="entry name" value="NAD(P)-binding Rossmann-fold domains"/>
    <property type="match status" value="1"/>
</dbReference>
<dbReference type="Proteomes" id="UP001211907">
    <property type="component" value="Unassembled WGS sequence"/>
</dbReference>
<dbReference type="GO" id="GO:0016651">
    <property type="term" value="F:oxidoreductase activity, acting on NAD(P)H"/>
    <property type="evidence" value="ECO:0007669"/>
    <property type="project" value="InterPro"/>
</dbReference>
<sequence length="344" mass="36724">MSKVTHQAAIGTRKGKPFIVQQRPTPTPGPCQVLVTPKALALNPVDYIMRDGFNVASFPVVLGSDAAGIITQVGPGVSNLKVGDRVLTFCQAFSQKGAPDFGAFQETVLVPVEFITPIPKSLSYIDAAALPLAIYTTATGYFVQLKVPREGYKPADKKAMLVWGAGGSIGTVAVQVAKILGFTVYATASAKHHDYLKSLGAHACFDYKDADVVSQVVKAIEGDGFALESGYLATGDLKQIVKAVGHFKSPHAKVAAAPFSFNMLWWRLYDWGGVAVEFVVPPPPADIDEFFKFVYTEWLKNLLDQKLIIASPKIELVDGGLGGIQTALGKLKSGVSGVKVVVEL</sequence>
<protein>
    <recommendedName>
        <fullName evidence="1">Enoyl reductase (ER) domain-containing protein</fullName>
    </recommendedName>
</protein>
<dbReference type="InterPro" id="IPR020843">
    <property type="entry name" value="ER"/>
</dbReference>
<proteinExistence type="predicted"/>
<dbReference type="Gene3D" id="3.40.50.720">
    <property type="entry name" value="NAD(P)-binding Rossmann-like Domain"/>
    <property type="match status" value="1"/>
</dbReference>
<accession>A0AAD5XAH3</accession>
<keyword evidence="3" id="KW-1185">Reference proteome</keyword>
<dbReference type="PANTHER" id="PTHR45348">
    <property type="entry name" value="HYPOTHETICAL OXIDOREDUCTASE (EUROFUNG)"/>
    <property type="match status" value="1"/>
</dbReference>
<dbReference type="Pfam" id="PF00107">
    <property type="entry name" value="ADH_zinc_N"/>
    <property type="match status" value="1"/>
</dbReference>
<evidence type="ECO:0000259" key="1">
    <source>
        <dbReference type="SMART" id="SM00829"/>
    </source>
</evidence>
<evidence type="ECO:0000313" key="3">
    <source>
        <dbReference type="Proteomes" id="UP001211907"/>
    </source>
</evidence>
<dbReference type="AlphaFoldDB" id="A0AAD5XAH3"/>
<name>A0AAD5XAH3_9FUNG</name>
<dbReference type="EMBL" id="JADGJH010001476">
    <property type="protein sequence ID" value="KAJ3113110.1"/>
    <property type="molecule type" value="Genomic_DNA"/>
</dbReference>
<reference evidence="2" key="1">
    <citation type="submission" date="2020-05" db="EMBL/GenBank/DDBJ databases">
        <title>Phylogenomic resolution of chytrid fungi.</title>
        <authorList>
            <person name="Stajich J.E."/>
            <person name="Amses K."/>
            <person name="Simmons R."/>
            <person name="Seto K."/>
            <person name="Myers J."/>
            <person name="Bonds A."/>
            <person name="Quandt C.A."/>
            <person name="Barry K."/>
            <person name="Liu P."/>
            <person name="Grigoriev I."/>
            <person name="Longcore J.E."/>
            <person name="James T.Y."/>
        </authorList>
    </citation>
    <scope>NUCLEOTIDE SEQUENCE</scope>
    <source>
        <strain evidence="2">JEL0513</strain>
    </source>
</reference>
<dbReference type="CDD" id="cd08249">
    <property type="entry name" value="enoyl_reductase_like"/>
    <property type="match status" value="1"/>
</dbReference>
<dbReference type="SMART" id="SM00829">
    <property type="entry name" value="PKS_ER"/>
    <property type="match status" value="1"/>
</dbReference>
<dbReference type="SUPFAM" id="SSF50129">
    <property type="entry name" value="GroES-like"/>
    <property type="match status" value="1"/>
</dbReference>
<dbReference type="PANTHER" id="PTHR45348:SF2">
    <property type="entry name" value="ZINC-TYPE ALCOHOL DEHYDROGENASE-LIKE PROTEIN C2E1P3.01"/>
    <property type="match status" value="1"/>
</dbReference>
<dbReference type="InterPro" id="IPR036291">
    <property type="entry name" value="NAD(P)-bd_dom_sf"/>
</dbReference>
<organism evidence="2 3">
    <name type="scientific">Physocladia obscura</name>
    <dbReference type="NCBI Taxonomy" id="109957"/>
    <lineage>
        <taxon>Eukaryota</taxon>
        <taxon>Fungi</taxon>
        <taxon>Fungi incertae sedis</taxon>
        <taxon>Chytridiomycota</taxon>
        <taxon>Chytridiomycota incertae sedis</taxon>
        <taxon>Chytridiomycetes</taxon>
        <taxon>Chytridiales</taxon>
        <taxon>Chytriomycetaceae</taxon>
        <taxon>Physocladia</taxon>
    </lineage>
</organism>
<dbReference type="InterPro" id="IPR047122">
    <property type="entry name" value="Trans-enoyl_RdTase-like"/>
</dbReference>
<gene>
    <name evidence="2" type="ORF">HK100_002091</name>
</gene>
<feature type="domain" description="Enoyl reductase (ER)" evidence="1">
    <location>
        <begin position="11"/>
        <end position="342"/>
    </location>
</feature>